<protein>
    <submittedName>
        <fullName evidence="1">Uncharacterized protein</fullName>
    </submittedName>
</protein>
<reference evidence="1" key="1">
    <citation type="journal article" date="2020" name="Nature">
        <title>Giant virus diversity and host interactions through global metagenomics.</title>
        <authorList>
            <person name="Schulz F."/>
            <person name="Roux S."/>
            <person name="Paez-Espino D."/>
            <person name="Jungbluth S."/>
            <person name="Walsh D.A."/>
            <person name="Denef V.J."/>
            <person name="McMahon K.D."/>
            <person name="Konstantinidis K.T."/>
            <person name="Eloe-Fadrosh E.A."/>
            <person name="Kyrpides N.C."/>
            <person name="Woyke T."/>
        </authorList>
    </citation>
    <scope>NUCLEOTIDE SEQUENCE</scope>
    <source>
        <strain evidence="1">GVMAG-S-1021933-23</strain>
    </source>
</reference>
<sequence>MCDVFYISYKLLGLETTSENEMYMIKNSKINLKKLQKSF</sequence>
<dbReference type="EMBL" id="MN740593">
    <property type="protein sequence ID" value="QHS77784.1"/>
    <property type="molecule type" value="Genomic_DNA"/>
</dbReference>
<name>A0A6C0ADH9_9ZZZZ</name>
<dbReference type="AlphaFoldDB" id="A0A6C0ADH9"/>
<proteinExistence type="predicted"/>
<accession>A0A6C0ADH9</accession>
<organism evidence="1">
    <name type="scientific">viral metagenome</name>
    <dbReference type="NCBI Taxonomy" id="1070528"/>
    <lineage>
        <taxon>unclassified sequences</taxon>
        <taxon>metagenomes</taxon>
        <taxon>organismal metagenomes</taxon>
    </lineage>
</organism>
<evidence type="ECO:0000313" key="1">
    <source>
        <dbReference type="EMBL" id="QHS77784.1"/>
    </source>
</evidence>